<reference evidence="3" key="2">
    <citation type="submission" date="2025-08" db="UniProtKB">
        <authorList>
            <consortium name="RefSeq"/>
        </authorList>
    </citation>
    <scope>IDENTIFICATION</scope>
    <source>
        <tissue evidence="3">Blood</tissue>
    </source>
</reference>
<dbReference type="KEGG" id="ipu:108267408"/>
<dbReference type="GeneID" id="108267408"/>
<name>A0A2D0R8M8_ICTPU</name>
<sequence length="160" mass="17923">MDSALKVFLLMSLLVSAQTFDNYKSLPHVVQQHIHKAVKEANKIFGAGHHIAYHSLKEPLRILRNNLYVNVVLKVTTCSRKDSDAYEHRDDCPRKQNTAWIDCLVCKTSGEELVDCGTQRAVSQNNRDTIRSKCTNTLLGSHTALLKTEADQQIGCLGCI</sequence>
<gene>
    <name evidence="3" type="primary">LOC108267408</name>
</gene>
<reference evidence="2" key="1">
    <citation type="journal article" date="2016" name="Nat. Commun.">
        <title>The channel catfish genome sequence provides insights into the evolution of scale formation in teleosts.</title>
        <authorList>
            <person name="Liu Z."/>
            <person name="Liu S."/>
            <person name="Yao J."/>
            <person name="Bao L."/>
            <person name="Zhang J."/>
            <person name="Li Y."/>
            <person name="Jiang C."/>
            <person name="Sun L."/>
            <person name="Wang R."/>
            <person name="Zhang Y."/>
            <person name="Zhou T."/>
            <person name="Zeng Q."/>
            <person name="Fu Q."/>
            <person name="Gao S."/>
            <person name="Li N."/>
            <person name="Koren S."/>
            <person name="Jiang Y."/>
            <person name="Zimin A."/>
            <person name="Xu P."/>
            <person name="Phillippy A.M."/>
            <person name="Geng X."/>
            <person name="Song L."/>
            <person name="Sun F."/>
            <person name="Li C."/>
            <person name="Wang X."/>
            <person name="Chen A."/>
            <person name="Jin Y."/>
            <person name="Yuan Z."/>
            <person name="Yang Y."/>
            <person name="Tan S."/>
            <person name="Peatman E."/>
            <person name="Lu J."/>
            <person name="Qin Z."/>
            <person name="Dunham R."/>
            <person name="Li Z."/>
            <person name="Sonstegard T."/>
            <person name="Feng J."/>
            <person name="Danzmann R.G."/>
            <person name="Schroeder S."/>
            <person name="Scheffler B."/>
            <person name="Duke M.V."/>
            <person name="Ballard L."/>
            <person name="Kucuktas H."/>
            <person name="Kaltenboeck L."/>
            <person name="Liu H."/>
            <person name="Armbruster J."/>
            <person name="Xie Y."/>
            <person name="Kirby M.L."/>
            <person name="Tian Y."/>
            <person name="Flanagan M.E."/>
            <person name="Mu W."/>
            <person name="Waldbieser G.C."/>
        </authorList>
    </citation>
    <scope>NUCLEOTIDE SEQUENCE [LARGE SCALE GENOMIC DNA]</scope>
    <source>
        <strain evidence="2">SDA103</strain>
    </source>
</reference>
<protein>
    <submittedName>
        <fullName evidence="3">Cystatin-like protein</fullName>
    </submittedName>
</protein>
<proteinExistence type="predicted"/>
<evidence type="ECO:0000256" key="1">
    <source>
        <dbReference type="SAM" id="SignalP"/>
    </source>
</evidence>
<dbReference type="AlphaFoldDB" id="A0A2D0R8M8"/>
<evidence type="ECO:0000313" key="2">
    <source>
        <dbReference type="Proteomes" id="UP000221080"/>
    </source>
</evidence>
<feature type="chain" id="PRO_5012813297" evidence="1">
    <location>
        <begin position="20"/>
        <end position="160"/>
    </location>
</feature>
<evidence type="ECO:0000313" key="3">
    <source>
        <dbReference type="RefSeq" id="XP_017326943.1"/>
    </source>
</evidence>
<dbReference type="Proteomes" id="UP000221080">
    <property type="component" value="Chromosome 7"/>
</dbReference>
<organism evidence="2 3">
    <name type="scientific">Ictalurus punctatus</name>
    <name type="common">Channel catfish</name>
    <name type="synonym">Silurus punctatus</name>
    <dbReference type="NCBI Taxonomy" id="7998"/>
    <lineage>
        <taxon>Eukaryota</taxon>
        <taxon>Metazoa</taxon>
        <taxon>Chordata</taxon>
        <taxon>Craniata</taxon>
        <taxon>Vertebrata</taxon>
        <taxon>Euteleostomi</taxon>
        <taxon>Actinopterygii</taxon>
        <taxon>Neopterygii</taxon>
        <taxon>Teleostei</taxon>
        <taxon>Ostariophysi</taxon>
        <taxon>Siluriformes</taxon>
        <taxon>Ictaluridae</taxon>
        <taxon>Ictalurus</taxon>
    </lineage>
</organism>
<keyword evidence="1" id="KW-0732">Signal</keyword>
<dbReference type="RefSeq" id="XP_017326943.1">
    <property type="nucleotide sequence ID" value="XM_017471454.3"/>
</dbReference>
<feature type="signal peptide" evidence="1">
    <location>
        <begin position="1"/>
        <end position="19"/>
    </location>
</feature>
<keyword evidence="2" id="KW-1185">Reference proteome</keyword>
<dbReference type="OrthoDB" id="8894922at2759"/>
<accession>A0A2D0R8M8</accession>